<dbReference type="InterPro" id="IPR013783">
    <property type="entry name" value="Ig-like_fold"/>
</dbReference>
<dbReference type="InterPro" id="IPR027936">
    <property type="entry name" value="Eph_TM"/>
</dbReference>
<gene>
    <name evidence="17" type="ORF">CTOB1V02_LOCUS4667</name>
</gene>
<dbReference type="GO" id="GO:0007411">
    <property type="term" value="P:axon guidance"/>
    <property type="evidence" value="ECO:0007669"/>
    <property type="project" value="TreeGrafter"/>
</dbReference>
<dbReference type="Gene3D" id="2.10.50.10">
    <property type="entry name" value="Tumor Necrosis Factor Receptor, subunit A, domain 2"/>
    <property type="match status" value="1"/>
</dbReference>
<keyword evidence="16" id="KW-0325">Glycoprotein</keyword>
<dbReference type="InterPro" id="IPR008266">
    <property type="entry name" value="Tyr_kinase_AS"/>
</dbReference>
<dbReference type="InterPro" id="IPR001660">
    <property type="entry name" value="SAM"/>
</dbReference>
<dbReference type="InterPro" id="IPR036116">
    <property type="entry name" value="FN3_sf"/>
</dbReference>
<evidence type="ECO:0000256" key="8">
    <source>
        <dbReference type="ARBA" id="ARBA00022737"/>
    </source>
</evidence>
<dbReference type="InterPro" id="IPR020635">
    <property type="entry name" value="Tyr_kinase_cat_dom"/>
</dbReference>
<evidence type="ECO:0000256" key="2">
    <source>
        <dbReference type="ARBA" id="ARBA00011902"/>
    </source>
</evidence>
<dbReference type="PROSITE" id="PS50105">
    <property type="entry name" value="SAM_DOMAIN"/>
    <property type="match status" value="1"/>
</dbReference>
<dbReference type="CDD" id="cd05033">
    <property type="entry name" value="PTKc_EphR"/>
    <property type="match status" value="1"/>
</dbReference>
<dbReference type="InterPro" id="IPR011009">
    <property type="entry name" value="Kinase-like_dom_sf"/>
</dbReference>
<sequence length="809" mass="89723">MSLVSSFLTVCPVGRYNPKEGLTPCIPCPPHSSAPTPGLSECVCDTGYYRAPTDPRDTPCTRPPSAPQNLTVNFVDQSTVILSWNPPFNNGGRRDVVFRVRCDACKPGVTFNPDQFRYDAHNETTVTISGLQPVTTYRFQVFAENGVSDQGGPPKDVDLTVTTEAQVSSMVRDVRVVDIKSNEMELAWDPPVEPYGVDVELYEVRYFVRGQENNSSSVLTTQERSSFPNLTQRTEYGFQVRTKTTHGWGEFSPPVYKTTGHVLAAYVDSVESTEVRLIIGITATVVVIAILGVICGVVVWRTKSNDDCNKKGVPSDCDTLEYRNGEAAYVDSVESTEVRLIIGITATVVVIAILGVICGVVVWRTKSNDDCNKKGVPSDCDTLEYRNGEVHAPLETPPIMASHTSTMTTPLFTQMGPPRTYVDPHTYEDPSLAVKDFAREIDASCINIEAIIGGGEFGDVCRGKLKYPGRPEITVAIKTLKPGSSDRAKRDFLSEASSMGQFEHPNVIYLQGVVTKSTPHMIITEFMENGSLDAFLRANDGKFQTMQLSAMLRGIASGMAYLSEMNYVHRDLAARNVLVNAQLVCKIADFGLSREVESTTEGAYTTRGGKIPVRWTAPEAIAFRKFTWASDVWSFGIVSWEVMSYGERPYWNWSNQDVIKAIERGYRLPAPMDCPEAIHQLMLDCWQKERTHRPSFPAIVQTLDRLIRCPETLRKVAPNRPHHNPLAPDVPDLTQIGSVPEWLDSLKMSRYAQSFERAGITCMDHVARLSLQDLQVMGITLVGHQKKILNSVQTMRAQISLNMSDGFLV</sequence>
<accession>A0A7R8WAE9</accession>
<evidence type="ECO:0000256" key="14">
    <source>
        <dbReference type="ARBA" id="ARBA00023137"/>
    </source>
</evidence>
<evidence type="ECO:0000256" key="15">
    <source>
        <dbReference type="ARBA" id="ARBA00023170"/>
    </source>
</evidence>
<keyword evidence="9" id="KW-0547">Nucleotide-binding</keyword>
<organism evidence="17">
    <name type="scientific">Cyprideis torosa</name>
    <dbReference type="NCBI Taxonomy" id="163714"/>
    <lineage>
        <taxon>Eukaryota</taxon>
        <taxon>Metazoa</taxon>
        <taxon>Ecdysozoa</taxon>
        <taxon>Arthropoda</taxon>
        <taxon>Crustacea</taxon>
        <taxon>Oligostraca</taxon>
        <taxon>Ostracoda</taxon>
        <taxon>Podocopa</taxon>
        <taxon>Podocopida</taxon>
        <taxon>Cytherocopina</taxon>
        <taxon>Cytheroidea</taxon>
        <taxon>Cytherideidae</taxon>
        <taxon>Cyprideis</taxon>
    </lineage>
</organism>
<dbReference type="GO" id="GO:0005886">
    <property type="term" value="C:plasma membrane"/>
    <property type="evidence" value="ECO:0007669"/>
    <property type="project" value="UniProtKB-SubCell"/>
</dbReference>
<keyword evidence="4" id="KW-0597">Phosphoprotein</keyword>
<dbReference type="Pfam" id="PF00041">
    <property type="entry name" value="fn3"/>
    <property type="match status" value="2"/>
</dbReference>
<dbReference type="Gene3D" id="3.30.200.20">
    <property type="entry name" value="Phosphorylase Kinase, domain 1"/>
    <property type="match status" value="1"/>
</dbReference>
<keyword evidence="13" id="KW-0472">Membrane</keyword>
<comment type="subcellular location">
    <subcellularLocation>
        <location evidence="1">Cell membrane</location>
        <topology evidence="1">Single-pass type I membrane protein</topology>
    </subcellularLocation>
</comment>
<keyword evidence="6" id="KW-0812">Transmembrane</keyword>
<dbReference type="SUPFAM" id="SSF47769">
    <property type="entry name" value="SAM/Pointed domain"/>
    <property type="match status" value="1"/>
</dbReference>
<dbReference type="PRINTS" id="PR00109">
    <property type="entry name" value="TYRKINASE"/>
</dbReference>
<dbReference type="GO" id="GO:0005524">
    <property type="term" value="F:ATP binding"/>
    <property type="evidence" value="ECO:0007669"/>
    <property type="project" value="UniProtKB-UniRule"/>
</dbReference>
<dbReference type="SMART" id="SM00060">
    <property type="entry name" value="FN3"/>
    <property type="match status" value="2"/>
</dbReference>
<dbReference type="PANTHER" id="PTHR46877:SF14">
    <property type="entry name" value="RECEPTOR PROTEIN-TYROSINE KINASE"/>
    <property type="match status" value="1"/>
</dbReference>
<dbReference type="InterPro" id="IPR003961">
    <property type="entry name" value="FN3_dom"/>
</dbReference>
<keyword evidence="8" id="KW-0677">Repeat</keyword>
<keyword evidence="5" id="KW-0808">Transferase</keyword>
<keyword evidence="3" id="KW-1003">Cell membrane</keyword>
<dbReference type="FunFam" id="3.30.200.20:FF:000143">
    <property type="entry name" value="Ephrin type-B receptor 6"/>
    <property type="match status" value="1"/>
</dbReference>
<dbReference type="OrthoDB" id="4062651at2759"/>
<dbReference type="InterPro" id="IPR001245">
    <property type="entry name" value="Ser-Thr/Tyr_kinase_cat_dom"/>
</dbReference>
<keyword evidence="10" id="KW-0418">Kinase</keyword>
<dbReference type="PROSITE" id="PS50853">
    <property type="entry name" value="FN3"/>
    <property type="match status" value="2"/>
</dbReference>
<dbReference type="InterPro" id="IPR017441">
    <property type="entry name" value="Protein_kinase_ATP_BS"/>
</dbReference>
<evidence type="ECO:0000256" key="7">
    <source>
        <dbReference type="ARBA" id="ARBA00022729"/>
    </source>
</evidence>
<dbReference type="EC" id="2.7.10.1" evidence="2"/>
<evidence type="ECO:0000256" key="6">
    <source>
        <dbReference type="ARBA" id="ARBA00022692"/>
    </source>
</evidence>
<keyword evidence="11" id="KW-0067">ATP-binding</keyword>
<evidence type="ECO:0000256" key="5">
    <source>
        <dbReference type="ARBA" id="ARBA00022679"/>
    </source>
</evidence>
<evidence type="ECO:0000256" key="13">
    <source>
        <dbReference type="ARBA" id="ARBA00023136"/>
    </source>
</evidence>
<dbReference type="Gene3D" id="1.10.150.50">
    <property type="entry name" value="Transcription Factor, Ets-1"/>
    <property type="match status" value="1"/>
</dbReference>
<evidence type="ECO:0000256" key="9">
    <source>
        <dbReference type="ARBA" id="ARBA00022741"/>
    </source>
</evidence>
<keyword evidence="7" id="KW-0732">Signal</keyword>
<reference evidence="17" key="1">
    <citation type="submission" date="2020-11" db="EMBL/GenBank/DDBJ databases">
        <authorList>
            <person name="Tran Van P."/>
        </authorList>
    </citation>
    <scope>NUCLEOTIDE SEQUENCE</scope>
</reference>
<dbReference type="GO" id="GO:0030425">
    <property type="term" value="C:dendrite"/>
    <property type="evidence" value="ECO:0007669"/>
    <property type="project" value="TreeGrafter"/>
</dbReference>
<dbReference type="InterPro" id="IPR000719">
    <property type="entry name" value="Prot_kinase_dom"/>
</dbReference>
<dbReference type="Pfam" id="PF07714">
    <property type="entry name" value="PK_Tyr_Ser-Thr"/>
    <property type="match status" value="1"/>
</dbReference>
<dbReference type="FunFam" id="1.10.150.50:FF:000001">
    <property type="entry name" value="Ephrin type-A receptor 5"/>
    <property type="match status" value="1"/>
</dbReference>
<evidence type="ECO:0000256" key="16">
    <source>
        <dbReference type="ARBA" id="ARBA00023180"/>
    </source>
</evidence>
<keyword evidence="12" id="KW-1133">Transmembrane helix</keyword>
<dbReference type="Pfam" id="PF07647">
    <property type="entry name" value="SAM_2"/>
    <property type="match status" value="1"/>
</dbReference>
<evidence type="ECO:0000256" key="12">
    <source>
        <dbReference type="ARBA" id="ARBA00022989"/>
    </source>
</evidence>
<dbReference type="SMART" id="SM00219">
    <property type="entry name" value="TyrKc"/>
    <property type="match status" value="1"/>
</dbReference>
<dbReference type="SUPFAM" id="SSF56112">
    <property type="entry name" value="Protein kinase-like (PK-like)"/>
    <property type="match status" value="1"/>
</dbReference>
<dbReference type="PROSITE" id="PS00107">
    <property type="entry name" value="PROTEIN_KINASE_ATP"/>
    <property type="match status" value="1"/>
</dbReference>
<evidence type="ECO:0000313" key="17">
    <source>
        <dbReference type="EMBL" id="CAD7226752.1"/>
    </source>
</evidence>
<dbReference type="CDD" id="cd00063">
    <property type="entry name" value="FN3"/>
    <property type="match status" value="2"/>
</dbReference>
<dbReference type="EMBL" id="OB660921">
    <property type="protein sequence ID" value="CAD7226752.1"/>
    <property type="molecule type" value="Genomic_DNA"/>
</dbReference>
<evidence type="ECO:0000256" key="10">
    <source>
        <dbReference type="ARBA" id="ARBA00022777"/>
    </source>
</evidence>
<dbReference type="InterPro" id="IPR013761">
    <property type="entry name" value="SAM/pointed_sf"/>
</dbReference>
<dbReference type="SUPFAM" id="SSF49265">
    <property type="entry name" value="Fibronectin type III"/>
    <property type="match status" value="1"/>
</dbReference>
<evidence type="ECO:0000256" key="3">
    <source>
        <dbReference type="ARBA" id="ARBA00022475"/>
    </source>
</evidence>
<dbReference type="AlphaFoldDB" id="A0A7R8WAE9"/>
<dbReference type="Pfam" id="PF14575">
    <property type="entry name" value="EphA2_TM"/>
    <property type="match status" value="1"/>
</dbReference>
<keyword evidence="14" id="KW-0829">Tyrosine-protein kinase</keyword>
<dbReference type="PROSITE" id="PS00109">
    <property type="entry name" value="PROTEIN_KINASE_TYR"/>
    <property type="match status" value="1"/>
</dbReference>
<dbReference type="SMART" id="SM01411">
    <property type="entry name" value="Ephrin_rec_like"/>
    <property type="match status" value="1"/>
</dbReference>
<evidence type="ECO:0000256" key="1">
    <source>
        <dbReference type="ARBA" id="ARBA00004251"/>
    </source>
</evidence>
<protein>
    <recommendedName>
        <fullName evidence="2">receptor protein-tyrosine kinase</fullName>
        <ecNumber evidence="2">2.7.10.1</ecNumber>
    </recommendedName>
</protein>
<dbReference type="InterPro" id="IPR050449">
    <property type="entry name" value="Ephrin_rcpt_TKs"/>
</dbReference>
<name>A0A7R8WAE9_9CRUS</name>
<dbReference type="PROSITE" id="PS50011">
    <property type="entry name" value="PROTEIN_KINASE_DOM"/>
    <property type="match status" value="1"/>
</dbReference>
<dbReference type="Gene3D" id="1.10.510.10">
    <property type="entry name" value="Transferase(Phosphotransferase) domain 1"/>
    <property type="match status" value="1"/>
</dbReference>
<dbReference type="GO" id="GO:0005005">
    <property type="term" value="F:transmembrane-ephrin receptor activity"/>
    <property type="evidence" value="ECO:0007669"/>
    <property type="project" value="TreeGrafter"/>
</dbReference>
<keyword evidence="15" id="KW-0675">Receptor</keyword>
<dbReference type="PANTHER" id="PTHR46877">
    <property type="entry name" value="EPH RECEPTOR A5"/>
    <property type="match status" value="1"/>
</dbReference>
<evidence type="ECO:0000256" key="11">
    <source>
        <dbReference type="ARBA" id="ARBA00022840"/>
    </source>
</evidence>
<dbReference type="SMART" id="SM00454">
    <property type="entry name" value="SAM"/>
    <property type="match status" value="1"/>
</dbReference>
<dbReference type="Gene3D" id="2.60.40.10">
    <property type="entry name" value="Immunoglobulins"/>
    <property type="match status" value="2"/>
</dbReference>
<proteinExistence type="predicted"/>
<dbReference type="FunFam" id="1.10.510.10:FF:000019">
    <property type="entry name" value="Ephrin type-A receptor 5"/>
    <property type="match status" value="1"/>
</dbReference>
<evidence type="ECO:0000256" key="4">
    <source>
        <dbReference type="ARBA" id="ARBA00022553"/>
    </source>
</evidence>
<dbReference type="FunFam" id="2.10.50.10:FF:000001">
    <property type="entry name" value="Ephrin type-A receptor 5"/>
    <property type="match status" value="1"/>
</dbReference>
<dbReference type="CDD" id="cd09488">
    <property type="entry name" value="SAM_EPH-R"/>
    <property type="match status" value="1"/>
</dbReference>